<evidence type="ECO:0000313" key="2">
    <source>
        <dbReference type="Proteomes" id="UP000015106"/>
    </source>
</evidence>
<gene>
    <name evidence="1" type="primary">LOC125555412</name>
</gene>
<name>A0A8R7Q9N5_TRIUA</name>
<dbReference type="EnsemblPlants" id="TuG1812G0500000098.01.T01">
    <property type="protein sequence ID" value="TuG1812G0500000098.01.T01.cds418773"/>
    <property type="gene ID" value="TuG1812G0500000098.01"/>
</dbReference>
<protein>
    <submittedName>
        <fullName evidence="1">Uncharacterized protein</fullName>
    </submittedName>
</protein>
<dbReference type="AlphaFoldDB" id="A0A8R7Q9N5"/>
<keyword evidence="2" id="KW-1185">Reference proteome</keyword>
<organism evidence="1 2">
    <name type="scientific">Triticum urartu</name>
    <name type="common">Red wild einkorn</name>
    <name type="synonym">Crithodium urartu</name>
    <dbReference type="NCBI Taxonomy" id="4572"/>
    <lineage>
        <taxon>Eukaryota</taxon>
        <taxon>Viridiplantae</taxon>
        <taxon>Streptophyta</taxon>
        <taxon>Embryophyta</taxon>
        <taxon>Tracheophyta</taxon>
        <taxon>Spermatophyta</taxon>
        <taxon>Magnoliopsida</taxon>
        <taxon>Liliopsida</taxon>
        <taxon>Poales</taxon>
        <taxon>Poaceae</taxon>
        <taxon>BOP clade</taxon>
        <taxon>Pooideae</taxon>
        <taxon>Triticodae</taxon>
        <taxon>Triticeae</taxon>
        <taxon>Triticinae</taxon>
        <taxon>Triticum</taxon>
    </lineage>
</organism>
<reference evidence="1" key="3">
    <citation type="submission" date="2022-06" db="UniProtKB">
        <authorList>
            <consortium name="EnsemblPlants"/>
        </authorList>
    </citation>
    <scope>IDENTIFICATION</scope>
</reference>
<dbReference type="Gramene" id="TuG1812G0500000098.01.T01">
    <property type="protein sequence ID" value="TuG1812G0500000098.01.T01.cds418773"/>
    <property type="gene ID" value="TuG1812G0500000098.01"/>
</dbReference>
<accession>A0A8R7Q9N5</accession>
<reference evidence="1" key="2">
    <citation type="submission" date="2018-03" db="EMBL/GenBank/DDBJ databases">
        <title>The Triticum urartu genome reveals the dynamic nature of wheat genome evolution.</title>
        <authorList>
            <person name="Ling H."/>
            <person name="Ma B."/>
            <person name="Shi X."/>
            <person name="Liu H."/>
            <person name="Dong L."/>
            <person name="Sun H."/>
            <person name="Cao Y."/>
            <person name="Gao Q."/>
            <person name="Zheng S."/>
            <person name="Li Y."/>
            <person name="Yu Y."/>
            <person name="Du H."/>
            <person name="Qi M."/>
            <person name="Li Y."/>
            <person name="Yu H."/>
            <person name="Cui Y."/>
            <person name="Wang N."/>
            <person name="Chen C."/>
            <person name="Wu H."/>
            <person name="Zhao Y."/>
            <person name="Zhang J."/>
            <person name="Li Y."/>
            <person name="Zhou W."/>
            <person name="Zhang B."/>
            <person name="Hu W."/>
            <person name="Eijk M."/>
            <person name="Tang J."/>
            <person name="Witsenboer H."/>
            <person name="Zhao S."/>
            <person name="Li Z."/>
            <person name="Zhang A."/>
            <person name="Wang D."/>
            <person name="Liang C."/>
        </authorList>
    </citation>
    <scope>NUCLEOTIDE SEQUENCE [LARGE SCALE GENOMIC DNA]</scope>
    <source>
        <strain evidence="1">cv. G1812</strain>
    </source>
</reference>
<dbReference type="Proteomes" id="UP000015106">
    <property type="component" value="Chromosome 5"/>
</dbReference>
<evidence type="ECO:0000313" key="1">
    <source>
        <dbReference type="EnsemblPlants" id="TuG1812G0500000098.01.T01.cds418773"/>
    </source>
</evidence>
<sequence>ISVVAGEELPADLEGDERVDAGVLDLLVGEAVGVPRSHRDAVRLVDAGPYDGVRDVPEPGLAEPRPAHLVGREVAQVDGVGDPEAVVVTQAVGVVLHADADEAEVRVGEEGDERLWEVVGVEELEDEAAAADAELQERDGVLRVAVAGAPLHVQPHDELVVDPAVDVADLAEPGGHGGAGGRDGGGDDVALEVHVADQRLGGHHD</sequence>
<reference evidence="2" key="1">
    <citation type="journal article" date="2013" name="Nature">
        <title>Draft genome of the wheat A-genome progenitor Triticum urartu.</title>
        <authorList>
            <person name="Ling H.Q."/>
            <person name="Zhao S."/>
            <person name="Liu D."/>
            <person name="Wang J."/>
            <person name="Sun H."/>
            <person name="Zhang C."/>
            <person name="Fan H."/>
            <person name="Li D."/>
            <person name="Dong L."/>
            <person name="Tao Y."/>
            <person name="Gao C."/>
            <person name="Wu H."/>
            <person name="Li Y."/>
            <person name="Cui Y."/>
            <person name="Guo X."/>
            <person name="Zheng S."/>
            <person name="Wang B."/>
            <person name="Yu K."/>
            <person name="Liang Q."/>
            <person name="Yang W."/>
            <person name="Lou X."/>
            <person name="Chen J."/>
            <person name="Feng M."/>
            <person name="Jian J."/>
            <person name="Zhang X."/>
            <person name="Luo G."/>
            <person name="Jiang Y."/>
            <person name="Liu J."/>
            <person name="Wang Z."/>
            <person name="Sha Y."/>
            <person name="Zhang B."/>
            <person name="Wu H."/>
            <person name="Tang D."/>
            <person name="Shen Q."/>
            <person name="Xue P."/>
            <person name="Zou S."/>
            <person name="Wang X."/>
            <person name="Liu X."/>
            <person name="Wang F."/>
            <person name="Yang Y."/>
            <person name="An X."/>
            <person name="Dong Z."/>
            <person name="Zhang K."/>
            <person name="Zhang X."/>
            <person name="Luo M.C."/>
            <person name="Dvorak J."/>
            <person name="Tong Y."/>
            <person name="Wang J."/>
            <person name="Yang H."/>
            <person name="Li Z."/>
            <person name="Wang D."/>
            <person name="Zhang A."/>
            <person name="Wang J."/>
        </authorList>
    </citation>
    <scope>NUCLEOTIDE SEQUENCE</scope>
    <source>
        <strain evidence="2">cv. G1812</strain>
    </source>
</reference>
<proteinExistence type="predicted"/>